<dbReference type="GO" id="GO:0016567">
    <property type="term" value="P:protein ubiquitination"/>
    <property type="evidence" value="ECO:0007669"/>
    <property type="project" value="UniProtKB-UniPathway"/>
</dbReference>
<dbReference type="Gene3D" id="2.120.10.80">
    <property type="entry name" value="Kelch-type beta propeller"/>
    <property type="match status" value="2"/>
</dbReference>
<feature type="domain" description="BTB" evidence="4">
    <location>
        <begin position="107"/>
        <end position="199"/>
    </location>
</feature>
<dbReference type="SMART" id="SM00875">
    <property type="entry name" value="BACK"/>
    <property type="match status" value="1"/>
</dbReference>
<keyword evidence="1" id="KW-0880">Kelch repeat</keyword>
<dbReference type="Pfam" id="PF07707">
    <property type="entry name" value="BACK"/>
    <property type="match status" value="1"/>
</dbReference>
<dbReference type="InterPro" id="IPR015915">
    <property type="entry name" value="Kelch-typ_b-propeller"/>
</dbReference>
<dbReference type="Pfam" id="PF01344">
    <property type="entry name" value="Kelch_1"/>
    <property type="match status" value="4"/>
</dbReference>
<dbReference type="EMBL" id="OC857104">
    <property type="protein sequence ID" value="CAD7624742.1"/>
    <property type="molecule type" value="Genomic_DNA"/>
</dbReference>
<evidence type="ECO:0000313" key="6">
    <source>
        <dbReference type="Proteomes" id="UP000759131"/>
    </source>
</evidence>
<reference evidence="5" key="1">
    <citation type="submission" date="2020-11" db="EMBL/GenBank/DDBJ databases">
        <authorList>
            <person name="Tran Van P."/>
        </authorList>
    </citation>
    <scope>NUCLEOTIDE SEQUENCE</scope>
</reference>
<dbReference type="PROSITE" id="PS50097">
    <property type="entry name" value="BTB"/>
    <property type="match status" value="1"/>
</dbReference>
<dbReference type="Pfam" id="PF00651">
    <property type="entry name" value="BTB"/>
    <property type="match status" value="1"/>
</dbReference>
<dbReference type="InterPro" id="IPR000210">
    <property type="entry name" value="BTB/POZ_dom"/>
</dbReference>
<dbReference type="Proteomes" id="UP000759131">
    <property type="component" value="Unassembled WGS sequence"/>
</dbReference>
<dbReference type="FunFam" id="1.25.40.420:FF:000001">
    <property type="entry name" value="Kelch-like family member 12"/>
    <property type="match status" value="1"/>
</dbReference>
<organism evidence="5">
    <name type="scientific">Medioppia subpectinata</name>
    <dbReference type="NCBI Taxonomy" id="1979941"/>
    <lineage>
        <taxon>Eukaryota</taxon>
        <taxon>Metazoa</taxon>
        <taxon>Ecdysozoa</taxon>
        <taxon>Arthropoda</taxon>
        <taxon>Chelicerata</taxon>
        <taxon>Arachnida</taxon>
        <taxon>Acari</taxon>
        <taxon>Acariformes</taxon>
        <taxon>Sarcoptiformes</taxon>
        <taxon>Oribatida</taxon>
        <taxon>Brachypylina</taxon>
        <taxon>Oppioidea</taxon>
        <taxon>Oppiidae</taxon>
        <taxon>Medioppia</taxon>
    </lineage>
</organism>
<evidence type="ECO:0000259" key="4">
    <source>
        <dbReference type="PROSITE" id="PS50097"/>
    </source>
</evidence>
<proteinExistence type="predicted"/>
<dbReference type="EMBL" id="CAJPIZ010002529">
    <property type="protein sequence ID" value="CAG2105172.1"/>
    <property type="molecule type" value="Genomic_DNA"/>
</dbReference>
<keyword evidence="3" id="KW-0009">Actin-binding</keyword>
<dbReference type="InterPro" id="IPR011705">
    <property type="entry name" value="BACK"/>
</dbReference>
<evidence type="ECO:0000256" key="3">
    <source>
        <dbReference type="ARBA" id="ARBA00023203"/>
    </source>
</evidence>
<sequence>MPLTTMSSSNKSTNTTLYPSAYREVSVVSLPTLLAFNYRSRRRLNNNHNNELQCKSREKMDGSVEFMETLPPTNDGVRLPQVHYVNSDHLGSAFSAMNAMRQSNQLCDISLEVLDNSGSGGSPPTTTTAIGSTTVPAANVRQLKAHKVVLAAASAYFNAMFNSEMAERNKTVITLHDLDMTALNLLVDYAYTGQICITEENVQSLLPAASLLQVSSVREACCKFLLRQLHPSNCLGIRSFADAHSCEELQTTSHKYALENFQEVAQTEEFLLLPITEVENLIASDQLNVGNEEMVYSAVMSWLKHDLKHREQYVGNLMQHVRLPLMERTFLLDEVSKDTLIKSNQSGKDLLIEAMIYHLSPESRRGMLSVRTQQRTPDGLKPYIFAIGGGSLFAIHNECEFYNPRLDRWGSLAPTTQRRSRAGVVPLNRLVFAIGGYNGTKDLSSAEFYDPLMNKWTNIKHMGTKRSCLGVAALNGLLYVAGGYDGASCLNSVERYDPLVAEWSSVQAMETRRRYCRLSVLEGCLYAVGGYDGSNYQSSIERFDPREGKWQSMPAMISRRSSTPQRRDLSVDMQQPPLLPRETYTSRLAKLGNSLRTLSQGSLHSRRSTHEVIEAEGLLYAIGGNDGSSSLNTVETYDPLTNKWSLVMSMMLRRSSVGAAVLDCPNLEDMFTTRLDMTANTSLTSSTISTSTES</sequence>
<name>A0A7R9KKC9_9ACAR</name>
<keyword evidence="2" id="KW-0677">Repeat</keyword>
<protein>
    <recommendedName>
        <fullName evidence="4">BTB domain-containing protein</fullName>
    </recommendedName>
</protein>
<accession>A0A7R9KKC9</accession>
<dbReference type="GO" id="GO:0003779">
    <property type="term" value="F:actin binding"/>
    <property type="evidence" value="ECO:0007669"/>
    <property type="project" value="UniProtKB-KW"/>
</dbReference>
<dbReference type="InterPro" id="IPR011333">
    <property type="entry name" value="SKP1/BTB/POZ_sf"/>
</dbReference>
<dbReference type="PANTHER" id="PTHR24412">
    <property type="entry name" value="KELCH PROTEIN"/>
    <property type="match status" value="1"/>
</dbReference>
<dbReference type="Gene3D" id="1.25.40.420">
    <property type="match status" value="1"/>
</dbReference>
<dbReference type="SMART" id="SM00612">
    <property type="entry name" value="Kelch"/>
    <property type="match status" value="5"/>
</dbReference>
<dbReference type="Gene3D" id="3.30.710.10">
    <property type="entry name" value="Potassium Channel Kv1.1, Chain A"/>
    <property type="match status" value="1"/>
</dbReference>
<dbReference type="PANTHER" id="PTHR24412:SF475">
    <property type="entry name" value="KELCH-LIKE PROTEIN 17"/>
    <property type="match status" value="1"/>
</dbReference>
<dbReference type="AlphaFoldDB" id="A0A7R9KKC9"/>
<evidence type="ECO:0000313" key="5">
    <source>
        <dbReference type="EMBL" id="CAD7624742.1"/>
    </source>
</evidence>
<dbReference type="SMART" id="SM00225">
    <property type="entry name" value="BTB"/>
    <property type="match status" value="1"/>
</dbReference>
<dbReference type="SUPFAM" id="SSF54695">
    <property type="entry name" value="POZ domain"/>
    <property type="match status" value="1"/>
</dbReference>
<evidence type="ECO:0000256" key="1">
    <source>
        <dbReference type="ARBA" id="ARBA00022441"/>
    </source>
</evidence>
<dbReference type="SUPFAM" id="SSF117281">
    <property type="entry name" value="Kelch motif"/>
    <property type="match status" value="2"/>
</dbReference>
<dbReference type="UniPathway" id="UPA00143"/>
<dbReference type="InterPro" id="IPR006652">
    <property type="entry name" value="Kelch_1"/>
</dbReference>
<dbReference type="OrthoDB" id="45365at2759"/>
<keyword evidence="6" id="KW-1185">Reference proteome</keyword>
<evidence type="ECO:0000256" key="2">
    <source>
        <dbReference type="ARBA" id="ARBA00022737"/>
    </source>
</evidence>
<dbReference type="FunFam" id="3.30.710.10:FF:000001">
    <property type="entry name" value="Kelch-like family member 20"/>
    <property type="match status" value="1"/>
</dbReference>
<gene>
    <name evidence="5" type="ORF">OSB1V03_LOCUS5183</name>
</gene>